<feature type="region of interest" description="Disordered" evidence="8">
    <location>
        <begin position="266"/>
        <end position="285"/>
    </location>
</feature>
<comment type="pathway">
    <text evidence="1 7">Cell wall biogenesis; peptidoglycan biosynthesis.</text>
</comment>
<feature type="domain" description="L,D-TPase catalytic" evidence="9">
    <location>
        <begin position="1"/>
        <end position="108"/>
    </location>
</feature>
<dbReference type="Pfam" id="PF03734">
    <property type="entry name" value="YkuD"/>
    <property type="match status" value="1"/>
</dbReference>
<dbReference type="GO" id="GO:0018104">
    <property type="term" value="P:peptidoglycan-protein cross-linking"/>
    <property type="evidence" value="ECO:0007669"/>
    <property type="project" value="TreeGrafter"/>
</dbReference>
<evidence type="ECO:0000256" key="2">
    <source>
        <dbReference type="ARBA" id="ARBA00005992"/>
    </source>
</evidence>
<evidence type="ECO:0000256" key="7">
    <source>
        <dbReference type="PROSITE-ProRule" id="PRU01373"/>
    </source>
</evidence>
<dbReference type="InterPro" id="IPR038063">
    <property type="entry name" value="Transpep_catalytic_dom"/>
</dbReference>
<keyword evidence="11" id="KW-1185">Reference proteome</keyword>
<evidence type="ECO:0000259" key="9">
    <source>
        <dbReference type="PROSITE" id="PS52029"/>
    </source>
</evidence>
<dbReference type="STRING" id="1029756.W911_02775"/>
<keyword evidence="4 7" id="KW-0133">Cell shape</keyword>
<dbReference type="InterPro" id="IPR005490">
    <property type="entry name" value="LD_TPept_cat_dom"/>
</dbReference>
<keyword evidence="6 7" id="KW-0961">Cell wall biogenesis/degradation</keyword>
<evidence type="ECO:0000256" key="1">
    <source>
        <dbReference type="ARBA" id="ARBA00004752"/>
    </source>
</evidence>
<dbReference type="PROSITE" id="PS52029">
    <property type="entry name" value="LD_TPASE"/>
    <property type="match status" value="1"/>
</dbReference>
<dbReference type="GO" id="GO:0071555">
    <property type="term" value="P:cell wall organization"/>
    <property type="evidence" value="ECO:0007669"/>
    <property type="project" value="UniProtKB-UniRule"/>
</dbReference>
<accession>V5SIH6</accession>
<dbReference type="NCBIfam" id="NF004785">
    <property type="entry name" value="PRK06132.1-2"/>
    <property type="match status" value="1"/>
</dbReference>
<evidence type="ECO:0000256" key="6">
    <source>
        <dbReference type="ARBA" id="ARBA00023316"/>
    </source>
</evidence>
<keyword evidence="5 7" id="KW-0573">Peptidoglycan synthesis</keyword>
<dbReference type="AlphaFoldDB" id="V5SIH6"/>
<dbReference type="Proteomes" id="UP000018542">
    <property type="component" value="Chromosome"/>
</dbReference>
<dbReference type="PANTHER" id="PTHR30582:SF2">
    <property type="entry name" value="L,D-TRANSPEPTIDASE YCIB-RELATED"/>
    <property type="match status" value="1"/>
</dbReference>
<evidence type="ECO:0000313" key="11">
    <source>
        <dbReference type="Proteomes" id="UP000018542"/>
    </source>
</evidence>
<dbReference type="KEGG" id="hni:W911_02775"/>
<name>V5SIH6_9HYPH</name>
<proteinExistence type="inferred from homology"/>
<dbReference type="UniPathway" id="UPA00219"/>
<evidence type="ECO:0000256" key="4">
    <source>
        <dbReference type="ARBA" id="ARBA00022960"/>
    </source>
</evidence>
<comment type="similarity">
    <text evidence="2">Belongs to the YkuD family.</text>
</comment>
<sequence length="509" mass="54937">MVTVSLNRQRLTVYDATQAIANAPISSGRRGRSTPTGVFSVVQKRRHHISNIYNVAMPNMQRLTWSGIALHAGALPGYPASSGCIRLSHGFSRQFFGMTKMGTRVIVTRDPVAPKMIAHERLFGAYPNTDVVANSDLDAEPTQVADASHAAGAASDAVAEVLGVSAAHASEVSGDESAGSTPRQRFLAQRAAEETERARAIRTAGYAWAGKRGTLTQVEREVEAKRAPFKAARAEAQRIEDELAEIEKGVARAEREIALLENPEPVAKSKRKARKARQKSLSAEERAARIDELRGEIVDAEPEMAALRTAAESASKALATAEAAAREADSKLDVAKAEAAEAKAALDRATKAEDAAKAREAKRDLPVSVFISRARQRLYVRQGYDDIFDVEVSFRDPEAPVGTHVFTALDYAPEIGGMSWSVVSVPFEPQRLASAKTQGKKGKQAKPDERPRAGHSAQTAAAALERIDIPEYAREAIADVMKPGSSVVISDLRMSNETGKYTDFIATIR</sequence>
<feature type="active site" description="Proton donor/acceptor" evidence="7">
    <location>
        <position position="71"/>
    </location>
</feature>
<evidence type="ECO:0000256" key="5">
    <source>
        <dbReference type="ARBA" id="ARBA00022984"/>
    </source>
</evidence>
<gene>
    <name evidence="10" type="ORF">W911_02775</name>
</gene>
<feature type="compositionally biased region" description="Basic residues" evidence="8">
    <location>
        <begin position="268"/>
        <end position="278"/>
    </location>
</feature>
<feature type="region of interest" description="Disordered" evidence="8">
    <location>
        <begin position="433"/>
        <end position="458"/>
    </location>
</feature>
<evidence type="ECO:0000313" key="10">
    <source>
        <dbReference type="EMBL" id="AHB49865.1"/>
    </source>
</evidence>
<dbReference type="Gene3D" id="2.40.440.10">
    <property type="entry name" value="L,D-transpeptidase catalytic domain-like"/>
    <property type="match status" value="1"/>
</dbReference>
<dbReference type="GO" id="GO:0008360">
    <property type="term" value="P:regulation of cell shape"/>
    <property type="evidence" value="ECO:0007669"/>
    <property type="project" value="UniProtKB-UniRule"/>
</dbReference>
<dbReference type="HOGENOM" id="CLU_025126_0_0_5"/>
<dbReference type="CDD" id="cd16913">
    <property type="entry name" value="YkuD_like"/>
    <property type="match status" value="1"/>
</dbReference>
<dbReference type="Gene3D" id="1.10.287.1490">
    <property type="match status" value="1"/>
</dbReference>
<dbReference type="EMBL" id="CP006912">
    <property type="protein sequence ID" value="AHB49865.1"/>
    <property type="molecule type" value="Genomic_DNA"/>
</dbReference>
<protein>
    <recommendedName>
        <fullName evidence="9">L,D-TPase catalytic domain-containing protein</fullName>
    </recommendedName>
</protein>
<evidence type="ECO:0000256" key="3">
    <source>
        <dbReference type="ARBA" id="ARBA00022679"/>
    </source>
</evidence>
<dbReference type="PANTHER" id="PTHR30582">
    <property type="entry name" value="L,D-TRANSPEPTIDASE"/>
    <property type="match status" value="1"/>
</dbReference>
<dbReference type="GO" id="GO:0005576">
    <property type="term" value="C:extracellular region"/>
    <property type="evidence" value="ECO:0007669"/>
    <property type="project" value="TreeGrafter"/>
</dbReference>
<dbReference type="GO" id="GO:0016740">
    <property type="term" value="F:transferase activity"/>
    <property type="evidence" value="ECO:0007669"/>
    <property type="project" value="UniProtKB-KW"/>
</dbReference>
<keyword evidence="3" id="KW-0808">Transferase</keyword>
<dbReference type="InterPro" id="IPR050979">
    <property type="entry name" value="LD-transpeptidase"/>
</dbReference>
<reference evidence="10 11" key="1">
    <citation type="journal article" date="2014" name="Genome Announc.">
        <title>Complete Genome Sequence of Hyphomicrobium nitrativorans Strain NL23, a Denitrifying Bacterium Isolated from Biofilm of a Methanol-Fed Denitrification System Treating Seawater at the Montreal Biodome.</title>
        <authorList>
            <person name="Martineau C."/>
            <person name="Villeneuve C."/>
            <person name="Mauffrey F."/>
            <person name="Villemur R."/>
        </authorList>
    </citation>
    <scope>NUCLEOTIDE SEQUENCE [LARGE SCALE GENOMIC DNA]</scope>
    <source>
        <strain evidence="10">NL23</strain>
    </source>
</reference>
<organism evidence="10 11">
    <name type="scientific">Hyphomicrobium nitrativorans NL23</name>
    <dbReference type="NCBI Taxonomy" id="1029756"/>
    <lineage>
        <taxon>Bacteria</taxon>
        <taxon>Pseudomonadati</taxon>
        <taxon>Pseudomonadota</taxon>
        <taxon>Alphaproteobacteria</taxon>
        <taxon>Hyphomicrobiales</taxon>
        <taxon>Hyphomicrobiaceae</taxon>
        <taxon>Hyphomicrobium</taxon>
    </lineage>
</organism>
<dbReference type="GO" id="GO:0071972">
    <property type="term" value="F:peptidoglycan L,D-transpeptidase activity"/>
    <property type="evidence" value="ECO:0007669"/>
    <property type="project" value="TreeGrafter"/>
</dbReference>
<dbReference type="SUPFAM" id="SSF141523">
    <property type="entry name" value="L,D-transpeptidase catalytic domain-like"/>
    <property type="match status" value="1"/>
</dbReference>
<evidence type="ECO:0000256" key="8">
    <source>
        <dbReference type="SAM" id="MobiDB-lite"/>
    </source>
</evidence>
<feature type="active site" description="Nucleophile" evidence="7">
    <location>
        <position position="84"/>
    </location>
</feature>
<dbReference type="PATRIC" id="fig|1029756.8.peg.587"/>